<reference evidence="2 3" key="1">
    <citation type="journal article" date="2015" name="Nature">
        <title>rRNA introns, odd ribosomes, and small enigmatic genomes across a large radiation of phyla.</title>
        <authorList>
            <person name="Brown C.T."/>
            <person name="Hug L.A."/>
            <person name="Thomas B.C."/>
            <person name="Sharon I."/>
            <person name="Castelle C.J."/>
            <person name="Singh A."/>
            <person name="Wilkins M.J."/>
            <person name="Williams K.H."/>
            <person name="Banfield J.F."/>
        </authorList>
    </citation>
    <scope>NUCLEOTIDE SEQUENCE [LARGE SCALE GENOMIC DNA]</scope>
</reference>
<sequence length="252" mass="29393">MGPPWTQQDISRVRELYPTHTATQIGIELSRTRRSIKHITHKFGFRKPQRDYSLNENQKQVLLGSLLGDGSIIRRNIKSYTYREPHGIGQQDYLQWKAQILGHLVSSLHPYARYDPRWNRTLWQVAMTMYGKWLKPYHDQFYPDGHKILPTQALNELTGLGVAVWFCDDGTKSSETSRLRIYTDSFTMDEAKIISKWFLDKFDIITHITPRPHKPTHPIIEVPSSSTGTFVALIKPYMPICMNYKITFREPS</sequence>
<dbReference type="EMBL" id="LBWB01000003">
    <property type="protein sequence ID" value="KKR01642.1"/>
    <property type="molecule type" value="Genomic_DNA"/>
</dbReference>
<accession>A0A0G0QIY3</accession>
<dbReference type="InterPro" id="IPR004860">
    <property type="entry name" value="LAGLIDADG_dom"/>
</dbReference>
<protein>
    <recommendedName>
        <fullName evidence="1">Homing endonuclease LAGLIDADG domain-containing protein</fullName>
    </recommendedName>
</protein>
<evidence type="ECO:0000259" key="1">
    <source>
        <dbReference type="Pfam" id="PF03161"/>
    </source>
</evidence>
<proteinExistence type="predicted"/>
<dbReference type="Proteomes" id="UP000033881">
    <property type="component" value="Unassembled WGS sequence"/>
</dbReference>
<dbReference type="Pfam" id="PF03161">
    <property type="entry name" value="LAGLIDADG_2"/>
    <property type="match status" value="1"/>
</dbReference>
<comment type="caution">
    <text evidence="2">The sequence shown here is derived from an EMBL/GenBank/DDBJ whole genome shotgun (WGS) entry which is preliminary data.</text>
</comment>
<dbReference type="AlphaFoldDB" id="A0A0G0QIY3"/>
<feature type="domain" description="Homing endonuclease LAGLIDADG" evidence="1">
    <location>
        <begin position="60"/>
        <end position="230"/>
    </location>
</feature>
<dbReference type="STRING" id="1618574.UT24_C0003G0049"/>
<evidence type="ECO:0000313" key="3">
    <source>
        <dbReference type="Proteomes" id="UP000033881"/>
    </source>
</evidence>
<dbReference type="GO" id="GO:0004519">
    <property type="term" value="F:endonuclease activity"/>
    <property type="evidence" value="ECO:0007669"/>
    <property type="project" value="InterPro"/>
</dbReference>
<gene>
    <name evidence="2" type="ORF">UT24_C0003G0049</name>
</gene>
<dbReference type="InterPro" id="IPR027434">
    <property type="entry name" value="Homing_endonucl"/>
</dbReference>
<name>A0A0G0QIY3_9BACT</name>
<dbReference type="SUPFAM" id="SSF55608">
    <property type="entry name" value="Homing endonucleases"/>
    <property type="match status" value="1"/>
</dbReference>
<dbReference type="Gene3D" id="3.10.28.10">
    <property type="entry name" value="Homing endonucleases"/>
    <property type="match status" value="2"/>
</dbReference>
<organism evidence="2 3">
    <name type="scientific">Candidatus Woesebacteria bacterium GW2011_GWB1_39_12</name>
    <dbReference type="NCBI Taxonomy" id="1618574"/>
    <lineage>
        <taxon>Bacteria</taxon>
        <taxon>Candidatus Woeseibacteriota</taxon>
    </lineage>
</organism>
<evidence type="ECO:0000313" key="2">
    <source>
        <dbReference type="EMBL" id="KKR01642.1"/>
    </source>
</evidence>